<organism evidence="2 5">
    <name type="scientific">Halopseudomonas bauzanensis</name>
    <dbReference type="NCBI Taxonomy" id="653930"/>
    <lineage>
        <taxon>Bacteria</taxon>
        <taxon>Pseudomonadati</taxon>
        <taxon>Pseudomonadota</taxon>
        <taxon>Gammaproteobacteria</taxon>
        <taxon>Pseudomonadales</taxon>
        <taxon>Pseudomonadaceae</taxon>
        <taxon>Halopseudomonas</taxon>
    </lineage>
</organism>
<feature type="domain" description="Thioredoxin" evidence="1">
    <location>
        <begin position="1"/>
        <end position="108"/>
    </location>
</feature>
<dbReference type="EMBL" id="FOUA01000001">
    <property type="protein sequence ID" value="SFL57716.1"/>
    <property type="molecule type" value="Genomic_DNA"/>
</dbReference>
<dbReference type="CDD" id="cd02947">
    <property type="entry name" value="TRX_family"/>
    <property type="match status" value="1"/>
</dbReference>
<protein>
    <submittedName>
        <fullName evidence="2">Thioredoxin 1</fullName>
    </submittedName>
</protein>
<sequence>MAMLSNYSEQAPSRAEVDAYQGATVIEFGTDWCGHCQAAQPHLAKAFSEHPHLQHLKIEDGPGRPLGRSFRVKLWPTLIFLRDGEEIERLVRPQDAESIRQAMNNIVR</sequence>
<evidence type="ECO:0000313" key="2">
    <source>
        <dbReference type="EMBL" id="SER72578.1"/>
    </source>
</evidence>
<evidence type="ECO:0000313" key="5">
    <source>
        <dbReference type="Proteomes" id="UP000186904"/>
    </source>
</evidence>
<evidence type="ECO:0000313" key="4">
    <source>
        <dbReference type="Proteomes" id="UP000186599"/>
    </source>
</evidence>
<dbReference type="Proteomes" id="UP000186904">
    <property type="component" value="Unassembled WGS sequence"/>
</dbReference>
<dbReference type="InterPro" id="IPR036249">
    <property type="entry name" value="Thioredoxin-like_sf"/>
</dbReference>
<accession>A0A1H9RIX7</accession>
<dbReference type="Proteomes" id="UP000186599">
    <property type="component" value="Unassembled WGS sequence"/>
</dbReference>
<dbReference type="Gene3D" id="3.40.30.10">
    <property type="entry name" value="Glutaredoxin"/>
    <property type="match status" value="1"/>
</dbReference>
<dbReference type="OrthoDB" id="215495at2"/>
<keyword evidence="4" id="KW-1185">Reference proteome</keyword>
<dbReference type="PROSITE" id="PS51352">
    <property type="entry name" value="THIOREDOXIN_2"/>
    <property type="match status" value="1"/>
</dbReference>
<proteinExistence type="predicted"/>
<dbReference type="EMBL" id="FOGN01000001">
    <property type="protein sequence ID" value="SER72578.1"/>
    <property type="molecule type" value="Genomic_DNA"/>
</dbReference>
<dbReference type="InterPro" id="IPR013766">
    <property type="entry name" value="Thioredoxin_domain"/>
</dbReference>
<gene>
    <name evidence="3" type="ORF">SAMN04487855_0210</name>
    <name evidence="2" type="ORF">SAMN05216589_1417</name>
</gene>
<dbReference type="Pfam" id="PF00085">
    <property type="entry name" value="Thioredoxin"/>
    <property type="match status" value="1"/>
</dbReference>
<dbReference type="SUPFAM" id="SSF52833">
    <property type="entry name" value="Thioredoxin-like"/>
    <property type="match status" value="1"/>
</dbReference>
<evidence type="ECO:0000259" key="1">
    <source>
        <dbReference type="PROSITE" id="PS51352"/>
    </source>
</evidence>
<evidence type="ECO:0000313" key="3">
    <source>
        <dbReference type="EMBL" id="SFL57716.1"/>
    </source>
</evidence>
<dbReference type="RefSeq" id="WP_074778596.1">
    <property type="nucleotide sequence ID" value="NZ_FOGN01000001.1"/>
</dbReference>
<name>A0A1H9RIX7_9GAMM</name>
<reference evidence="4 5" key="1">
    <citation type="submission" date="2016-10" db="EMBL/GenBank/DDBJ databases">
        <authorList>
            <person name="de Groot N.N."/>
        </authorList>
    </citation>
    <scope>NUCLEOTIDE SEQUENCE [LARGE SCALE GENOMIC DNA]</scope>
    <source>
        <strain evidence="3 4">CGMCC 1.9095</strain>
        <strain evidence="2 5">DSM 22558</strain>
    </source>
</reference>
<dbReference type="AlphaFoldDB" id="A0A1H9RIX7"/>
<dbReference type="STRING" id="653930.SAMN05216589_1417"/>